<reference evidence="1" key="1">
    <citation type="submission" date="2022-04" db="EMBL/GenBank/DDBJ databases">
        <title>Genome of the entomopathogenic fungus Entomophthora muscae.</title>
        <authorList>
            <person name="Elya C."/>
            <person name="Lovett B.R."/>
            <person name="Lee E."/>
            <person name="Macias A.M."/>
            <person name="Hajek A.E."/>
            <person name="De Bivort B.L."/>
            <person name="Kasson M.T."/>
            <person name="De Fine Licht H.H."/>
            <person name="Stajich J.E."/>
        </authorList>
    </citation>
    <scope>NUCLEOTIDE SEQUENCE</scope>
    <source>
        <strain evidence="1">Berkeley</strain>
    </source>
</reference>
<dbReference type="Proteomes" id="UP001165960">
    <property type="component" value="Unassembled WGS sequence"/>
</dbReference>
<accession>A0ACC2TDN6</accession>
<keyword evidence="2" id="KW-1185">Reference proteome</keyword>
<name>A0ACC2TDN6_9FUNG</name>
<dbReference type="EMBL" id="QTSX02002978">
    <property type="protein sequence ID" value="KAJ9072663.1"/>
    <property type="molecule type" value="Genomic_DNA"/>
</dbReference>
<comment type="caution">
    <text evidence="1">The sequence shown here is derived from an EMBL/GenBank/DDBJ whole genome shotgun (WGS) entry which is preliminary data.</text>
</comment>
<proteinExistence type="predicted"/>
<evidence type="ECO:0000313" key="1">
    <source>
        <dbReference type="EMBL" id="KAJ9072663.1"/>
    </source>
</evidence>
<evidence type="ECO:0000313" key="2">
    <source>
        <dbReference type="Proteomes" id="UP001165960"/>
    </source>
</evidence>
<gene>
    <name evidence="1" type="ORF">DSO57_1025013</name>
</gene>
<sequence>MFAPVVQARPAMSSRSNPTARLCDVLSGNPATTATFEDFRKFLADTEHSSENLEFHLWFSNFEKRYFTIMKGGPAGFVPLKPPPVVNLLSLKSNAREGYDLFLEVPIHLHKLLSSESRKLKNLLSFKKKHKIDFSCPAELPFSEEITIIVKLFLDSSSSLELNIPGKMRDKALSLLKTTTHPDSLRPVFEHIDQLLVASWNSFIGKYPNAGVQSSYSR</sequence>
<protein>
    <submittedName>
        <fullName evidence="1">Uncharacterized protein</fullName>
    </submittedName>
</protein>
<organism evidence="1 2">
    <name type="scientific">Entomophthora muscae</name>
    <dbReference type="NCBI Taxonomy" id="34485"/>
    <lineage>
        <taxon>Eukaryota</taxon>
        <taxon>Fungi</taxon>
        <taxon>Fungi incertae sedis</taxon>
        <taxon>Zoopagomycota</taxon>
        <taxon>Entomophthoromycotina</taxon>
        <taxon>Entomophthoromycetes</taxon>
        <taxon>Entomophthorales</taxon>
        <taxon>Entomophthoraceae</taxon>
        <taxon>Entomophthora</taxon>
    </lineage>
</organism>